<gene>
    <name evidence="1" type="ORF">ABH309_22050</name>
</gene>
<protein>
    <submittedName>
        <fullName evidence="1">Uncharacterized protein</fullName>
    </submittedName>
</protein>
<name>A0ABV0HBC2_9NEIS</name>
<dbReference type="Proteomes" id="UP001438292">
    <property type="component" value="Unassembled WGS sequence"/>
</dbReference>
<evidence type="ECO:0000313" key="1">
    <source>
        <dbReference type="EMBL" id="MEO3957127.1"/>
    </source>
</evidence>
<organism evidence="1 2">
    <name type="scientific">Chromobacterium piscinae</name>
    <dbReference type="NCBI Taxonomy" id="686831"/>
    <lineage>
        <taxon>Bacteria</taxon>
        <taxon>Pseudomonadati</taxon>
        <taxon>Pseudomonadota</taxon>
        <taxon>Betaproteobacteria</taxon>
        <taxon>Neisseriales</taxon>
        <taxon>Chromobacteriaceae</taxon>
        <taxon>Chromobacterium</taxon>
    </lineage>
</organism>
<reference evidence="1 2" key="1">
    <citation type="submission" date="2024-05" db="EMBL/GenBank/DDBJ databases">
        <authorList>
            <person name="De Oliveira J.P."/>
            <person name="Noriler S.A."/>
            <person name="De Oliveira A.G."/>
            <person name="Sipoli D.S."/>
        </authorList>
    </citation>
    <scope>NUCLEOTIDE SEQUENCE [LARGE SCALE GENOMIC DNA]</scope>
    <source>
        <strain evidence="1 2">LABIM186</strain>
    </source>
</reference>
<proteinExistence type="predicted"/>
<sequence length="79" mass="8550">MCLEQAGGNAGLFVLRCSSAAEADRHALFYGQAQIPFVHIFCQIMGLFAGGWFGDEFSCFFSQKVLTGQGAGRIVRLLS</sequence>
<dbReference type="EMBL" id="JBDQQU010000307">
    <property type="protein sequence ID" value="MEO3957127.1"/>
    <property type="molecule type" value="Genomic_DNA"/>
</dbReference>
<keyword evidence="2" id="KW-1185">Reference proteome</keyword>
<evidence type="ECO:0000313" key="2">
    <source>
        <dbReference type="Proteomes" id="UP001438292"/>
    </source>
</evidence>
<accession>A0ABV0HBC2</accession>
<comment type="caution">
    <text evidence="1">The sequence shown here is derived from an EMBL/GenBank/DDBJ whole genome shotgun (WGS) entry which is preliminary data.</text>
</comment>